<dbReference type="EMBL" id="BQNB010015727">
    <property type="protein sequence ID" value="GJT43409.1"/>
    <property type="molecule type" value="Genomic_DNA"/>
</dbReference>
<keyword evidence="1" id="KW-0234">DNA repair</keyword>
<dbReference type="Pfam" id="PF05970">
    <property type="entry name" value="PIF1"/>
    <property type="match status" value="1"/>
</dbReference>
<protein>
    <recommendedName>
        <fullName evidence="1">ATP-dependent DNA helicase</fullName>
        <ecNumber evidence="1">5.6.2.3</ecNumber>
    </recommendedName>
</protein>
<reference evidence="3" key="2">
    <citation type="submission" date="2022-01" db="EMBL/GenBank/DDBJ databases">
        <authorList>
            <person name="Yamashiro T."/>
            <person name="Shiraishi A."/>
            <person name="Satake H."/>
            <person name="Nakayama K."/>
        </authorList>
    </citation>
    <scope>NUCLEOTIDE SEQUENCE</scope>
</reference>
<keyword evidence="1 3" id="KW-0347">Helicase</keyword>
<comment type="cofactor">
    <cofactor evidence="1">
        <name>Mg(2+)</name>
        <dbReference type="ChEBI" id="CHEBI:18420"/>
    </cofactor>
</comment>
<dbReference type="PANTHER" id="PTHR10492:SF96">
    <property type="entry name" value="ATP-DEPENDENT DNA HELICASE"/>
    <property type="match status" value="1"/>
</dbReference>
<comment type="similarity">
    <text evidence="1">Belongs to the helicase family.</text>
</comment>
<dbReference type="InterPro" id="IPR012340">
    <property type="entry name" value="NA-bd_OB-fold"/>
</dbReference>
<dbReference type="Gene3D" id="2.40.50.140">
    <property type="entry name" value="Nucleic acid-binding proteins"/>
    <property type="match status" value="1"/>
</dbReference>
<gene>
    <name evidence="3" type="ORF">Tco_0952124</name>
</gene>
<comment type="catalytic activity">
    <reaction evidence="1">
        <text>ATP + H2O = ADP + phosphate + H(+)</text>
        <dbReference type="Rhea" id="RHEA:13065"/>
        <dbReference type="ChEBI" id="CHEBI:15377"/>
        <dbReference type="ChEBI" id="CHEBI:15378"/>
        <dbReference type="ChEBI" id="CHEBI:30616"/>
        <dbReference type="ChEBI" id="CHEBI:43474"/>
        <dbReference type="ChEBI" id="CHEBI:456216"/>
        <dbReference type="EC" id="5.6.2.3"/>
    </reaction>
</comment>
<dbReference type="EC" id="5.6.2.3" evidence="1"/>
<dbReference type="Proteomes" id="UP001151760">
    <property type="component" value="Unassembled WGS sequence"/>
</dbReference>
<keyword evidence="1" id="KW-0233">DNA recombination</keyword>
<reference evidence="3" key="1">
    <citation type="journal article" date="2022" name="Int. J. Mol. Sci.">
        <title>Draft Genome of Tanacetum Coccineum: Genomic Comparison of Closely Related Tanacetum-Family Plants.</title>
        <authorList>
            <person name="Yamashiro T."/>
            <person name="Shiraishi A."/>
            <person name="Nakayama K."/>
            <person name="Satake H."/>
        </authorList>
    </citation>
    <scope>NUCLEOTIDE SEQUENCE</scope>
</reference>
<accession>A0ABQ5E255</accession>
<evidence type="ECO:0000256" key="1">
    <source>
        <dbReference type="RuleBase" id="RU363044"/>
    </source>
</evidence>
<dbReference type="InterPro" id="IPR010285">
    <property type="entry name" value="DNA_helicase_pif1-like_DEAD"/>
</dbReference>
<dbReference type="PANTHER" id="PTHR10492">
    <property type="match status" value="1"/>
</dbReference>
<organism evidence="3 4">
    <name type="scientific">Tanacetum coccineum</name>
    <dbReference type="NCBI Taxonomy" id="301880"/>
    <lineage>
        <taxon>Eukaryota</taxon>
        <taxon>Viridiplantae</taxon>
        <taxon>Streptophyta</taxon>
        <taxon>Embryophyta</taxon>
        <taxon>Tracheophyta</taxon>
        <taxon>Spermatophyta</taxon>
        <taxon>Magnoliopsida</taxon>
        <taxon>eudicotyledons</taxon>
        <taxon>Gunneridae</taxon>
        <taxon>Pentapetalae</taxon>
        <taxon>asterids</taxon>
        <taxon>campanulids</taxon>
        <taxon>Asterales</taxon>
        <taxon>Asteraceae</taxon>
        <taxon>Asteroideae</taxon>
        <taxon>Anthemideae</taxon>
        <taxon>Anthemidinae</taxon>
        <taxon>Tanacetum</taxon>
    </lineage>
</organism>
<keyword evidence="1" id="KW-0547">Nucleotide-binding</keyword>
<evidence type="ECO:0000313" key="4">
    <source>
        <dbReference type="Proteomes" id="UP001151760"/>
    </source>
</evidence>
<evidence type="ECO:0000259" key="2">
    <source>
        <dbReference type="Pfam" id="PF05970"/>
    </source>
</evidence>
<proteinExistence type="inferred from homology"/>
<feature type="domain" description="DNA helicase Pif1-like DEAD-box helicase" evidence="2">
    <location>
        <begin position="7"/>
        <end position="92"/>
    </location>
</feature>
<comment type="caution">
    <text evidence="3">The sequence shown here is derived from an EMBL/GenBank/DDBJ whole genome shotgun (WGS) entry which is preliminary data.</text>
</comment>
<sequence length="346" mass="39285">MKAPNLLFGGKTIVLGGDFCQTLPVKKGAAKEELIAASIAESHLWWHFKICTLKENMRLLRPDLTSEKRQRSEAFAKWLLDVGNGEIGEPDKEDDQDISWIAISPDYLVSADETRLSQLIDFIYGDKTLKTSTAGALQEKAIVCLKNKTEYVVNAKILSDIEGQSRTYLSNDVAIPMGKETSETELLYPMEYLNTITFPGFPPHELELKVGSLITQSRKMSVTTIASLRIGQENCILEAKVYRKWISKSVPDMKELSFCYILIDRENNAIQANMDINNIEYFNPLLKPQTAYKFSYFIYYLGRILSISDVVPFGDAITTQKHRRKVDIENVDGNIIEFTMWDELAK</sequence>
<name>A0ABQ5E255_9ASTR</name>
<keyword evidence="1" id="KW-0227">DNA damage</keyword>
<dbReference type="SUPFAM" id="SSF52540">
    <property type="entry name" value="P-loop containing nucleoside triphosphate hydrolases"/>
    <property type="match status" value="1"/>
</dbReference>
<evidence type="ECO:0000313" key="3">
    <source>
        <dbReference type="EMBL" id="GJT43409.1"/>
    </source>
</evidence>
<dbReference type="InterPro" id="IPR027417">
    <property type="entry name" value="P-loop_NTPase"/>
</dbReference>
<keyword evidence="4" id="KW-1185">Reference proteome</keyword>
<dbReference type="GO" id="GO:0004386">
    <property type="term" value="F:helicase activity"/>
    <property type="evidence" value="ECO:0007669"/>
    <property type="project" value="UniProtKB-KW"/>
</dbReference>
<keyword evidence="1" id="KW-0067">ATP-binding</keyword>
<keyword evidence="1" id="KW-0378">Hydrolase</keyword>